<dbReference type="PANTHER" id="PTHR45641:SF1">
    <property type="entry name" value="AAA+ ATPASE DOMAIN-CONTAINING PROTEIN"/>
    <property type="match status" value="1"/>
</dbReference>
<organism evidence="4 5">
    <name type="scientific">Rotaria socialis</name>
    <dbReference type="NCBI Taxonomy" id="392032"/>
    <lineage>
        <taxon>Eukaryota</taxon>
        <taxon>Metazoa</taxon>
        <taxon>Spiralia</taxon>
        <taxon>Gnathifera</taxon>
        <taxon>Rotifera</taxon>
        <taxon>Eurotatoria</taxon>
        <taxon>Bdelloidea</taxon>
        <taxon>Philodinida</taxon>
        <taxon>Philodinidae</taxon>
        <taxon>Rotaria</taxon>
    </lineage>
</organism>
<proteinExistence type="predicted"/>
<evidence type="ECO:0000256" key="2">
    <source>
        <dbReference type="ARBA" id="ARBA00022803"/>
    </source>
</evidence>
<feature type="repeat" description="TPR" evidence="3">
    <location>
        <begin position="503"/>
        <end position="536"/>
    </location>
</feature>
<dbReference type="SUPFAM" id="SSF48452">
    <property type="entry name" value="TPR-like"/>
    <property type="match status" value="1"/>
</dbReference>
<reference evidence="4" key="1">
    <citation type="submission" date="2021-02" db="EMBL/GenBank/DDBJ databases">
        <authorList>
            <person name="Nowell W R."/>
        </authorList>
    </citation>
    <scope>NUCLEOTIDE SEQUENCE</scope>
</reference>
<dbReference type="Gene3D" id="1.25.40.10">
    <property type="entry name" value="Tetratricopeptide repeat domain"/>
    <property type="match status" value="2"/>
</dbReference>
<dbReference type="AlphaFoldDB" id="A0A819UNP2"/>
<dbReference type="Gene3D" id="3.90.176.10">
    <property type="entry name" value="Toxin ADP-ribosyltransferase, Chain A, domain 1"/>
    <property type="match status" value="1"/>
</dbReference>
<accession>A0A819UNP2</accession>
<dbReference type="EMBL" id="CAJOBO010000008">
    <property type="protein sequence ID" value="CAF4091436.1"/>
    <property type="molecule type" value="Genomic_DNA"/>
</dbReference>
<dbReference type="PROSITE" id="PS51996">
    <property type="entry name" value="TR_MART"/>
    <property type="match status" value="1"/>
</dbReference>
<evidence type="ECO:0000313" key="4">
    <source>
        <dbReference type="EMBL" id="CAF4091436.1"/>
    </source>
</evidence>
<sequence>MSNSMTQTSSSATLRTHSIFWLDASVNNEENITAQKKLRSIINQLRTFVDPEEFLDRVRFIPQGDLTMLIVSGQMGRIVVPEMQKLAQVSSIYVYCFDKEANLQWSQPYKKVKAVCTKLDELIDIIRVDQKNRGRNEEALAMDILDRSSTELNGEFLHSQLLIDVLIRMKPSQQDKNELLALLKKEYKANEVDLKLVNELHVTYESAKAIWWYTREPFLYPMMNKALRVRNTELIFLFRTVIRDIYEQLVVHQCQKRVTVYRGQILSIGEYKNLRKSSCGSMISLNSFLSTSLNRKIVERFAQQNMHLCASGDYVVVIFEIEADPDVVCTMNDKDKNRRPFAQIDELSYYGEESEVLFMLGSIFRLSDISHDQSSLSADATISIIRMTLCSDHDNDLKQLYDHMKNEYDRPRSVSDFLTWGEEMNLLSLGDVSRNMGKFDLAENYYRRWLIKLPSNDPSVGGLYQRLGTVTYAKGEYDTSLEWYQKSLEIIVKTRPSDHVSIGNTHNSIGETHRKKGDRDQALESYNRAVSLFKQAHDENHPKMALFYSNIRNIYQEGKTYFEALDFYEKSLDIREKHLPPDHPKLGASCNSIGAVRRCLSHYDFALDHYNRSIKIKLRSLPAQHPDIAITYRNMGLVYECKDELEQALIYMKKAQTIYEVALPLNHPNIVKIKDNVKRVEDKLKIKNKK</sequence>
<evidence type="ECO:0000256" key="3">
    <source>
        <dbReference type="PROSITE-ProRule" id="PRU00339"/>
    </source>
</evidence>
<feature type="repeat" description="TPR" evidence="3">
    <location>
        <begin position="461"/>
        <end position="494"/>
    </location>
</feature>
<evidence type="ECO:0000256" key="1">
    <source>
        <dbReference type="ARBA" id="ARBA00022737"/>
    </source>
</evidence>
<name>A0A819UNP2_9BILA</name>
<dbReference type="InterPro" id="IPR011990">
    <property type="entry name" value="TPR-like_helical_dom_sf"/>
</dbReference>
<dbReference type="SUPFAM" id="SSF56399">
    <property type="entry name" value="ADP-ribosylation"/>
    <property type="match status" value="1"/>
</dbReference>
<keyword evidence="1" id="KW-0677">Repeat</keyword>
<dbReference type="PANTHER" id="PTHR45641">
    <property type="entry name" value="TETRATRICOPEPTIDE REPEAT PROTEIN (AFU_ORTHOLOGUE AFUA_6G03870)"/>
    <property type="match status" value="1"/>
</dbReference>
<dbReference type="PROSITE" id="PS50005">
    <property type="entry name" value="TPR"/>
    <property type="match status" value="2"/>
</dbReference>
<dbReference type="InterPro" id="IPR019734">
    <property type="entry name" value="TPR_rpt"/>
</dbReference>
<dbReference type="SMART" id="SM00028">
    <property type="entry name" value="TPR"/>
    <property type="match status" value="6"/>
</dbReference>
<comment type="caution">
    <text evidence="4">The sequence shown here is derived from an EMBL/GenBank/DDBJ whole genome shotgun (WGS) entry which is preliminary data.</text>
</comment>
<dbReference type="Pfam" id="PF13424">
    <property type="entry name" value="TPR_12"/>
    <property type="match status" value="2"/>
</dbReference>
<keyword evidence="2 3" id="KW-0802">TPR repeat</keyword>
<protein>
    <submittedName>
        <fullName evidence="4">Uncharacterized protein</fullName>
    </submittedName>
</protein>
<dbReference type="Proteomes" id="UP000663851">
    <property type="component" value="Unassembled WGS sequence"/>
</dbReference>
<evidence type="ECO:0000313" key="5">
    <source>
        <dbReference type="Proteomes" id="UP000663851"/>
    </source>
</evidence>
<gene>
    <name evidence="4" type="ORF">HFQ381_LOCUS366</name>
</gene>